<name>A0A6M0IHX8_9BACT</name>
<comment type="caution">
    <text evidence="8">The sequence shown here is derived from an EMBL/GenBank/DDBJ whole genome shotgun (WGS) entry which is preliminary data.</text>
</comment>
<evidence type="ECO:0000259" key="7">
    <source>
        <dbReference type="Pfam" id="PF08281"/>
    </source>
</evidence>
<dbReference type="Gene3D" id="1.10.1740.10">
    <property type="match status" value="1"/>
</dbReference>
<evidence type="ECO:0000259" key="6">
    <source>
        <dbReference type="Pfam" id="PF04542"/>
    </source>
</evidence>
<dbReference type="CDD" id="cd06171">
    <property type="entry name" value="Sigma70_r4"/>
    <property type="match status" value="1"/>
</dbReference>
<dbReference type="RefSeq" id="WP_164038731.1">
    <property type="nucleotide sequence ID" value="NZ_JAAGNZ010000001.1"/>
</dbReference>
<dbReference type="InterPro" id="IPR039425">
    <property type="entry name" value="RNA_pol_sigma-70-like"/>
</dbReference>
<comment type="similarity">
    <text evidence="1">Belongs to the sigma-70 factor family. ECF subfamily.</text>
</comment>
<dbReference type="GO" id="GO:0003677">
    <property type="term" value="F:DNA binding"/>
    <property type="evidence" value="ECO:0007669"/>
    <property type="project" value="UniProtKB-KW"/>
</dbReference>
<accession>A0A6M0IHX8</accession>
<keyword evidence="2" id="KW-0805">Transcription regulation</keyword>
<dbReference type="InterPro" id="IPR036388">
    <property type="entry name" value="WH-like_DNA-bd_sf"/>
</dbReference>
<dbReference type="InterPro" id="IPR013325">
    <property type="entry name" value="RNA_pol_sigma_r2"/>
</dbReference>
<protein>
    <submittedName>
        <fullName evidence="8">RNA polymerase sigma factor</fullName>
    </submittedName>
</protein>
<dbReference type="NCBIfam" id="TIGR02937">
    <property type="entry name" value="sigma70-ECF"/>
    <property type="match status" value="1"/>
</dbReference>
<dbReference type="Proteomes" id="UP000477386">
    <property type="component" value="Unassembled WGS sequence"/>
</dbReference>
<dbReference type="SUPFAM" id="SSF88946">
    <property type="entry name" value="Sigma2 domain of RNA polymerase sigma factors"/>
    <property type="match status" value="1"/>
</dbReference>
<evidence type="ECO:0000256" key="4">
    <source>
        <dbReference type="ARBA" id="ARBA00023125"/>
    </source>
</evidence>
<organism evidence="8 9">
    <name type="scientific">Spirosoma agri</name>
    <dbReference type="NCBI Taxonomy" id="1987381"/>
    <lineage>
        <taxon>Bacteria</taxon>
        <taxon>Pseudomonadati</taxon>
        <taxon>Bacteroidota</taxon>
        <taxon>Cytophagia</taxon>
        <taxon>Cytophagales</taxon>
        <taxon>Cytophagaceae</taxon>
        <taxon>Spirosoma</taxon>
    </lineage>
</organism>
<dbReference type="AlphaFoldDB" id="A0A6M0IHX8"/>
<proteinExistence type="inferred from homology"/>
<dbReference type="EMBL" id="JAAGNZ010000001">
    <property type="protein sequence ID" value="NEU67880.1"/>
    <property type="molecule type" value="Genomic_DNA"/>
</dbReference>
<keyword evidence="3" id="KW-0731">Sigma factor</keyword>
<dbReference type="GO" id="GO:0006352">
    <property type="term" value="P:DNA-templated transcription initiation"/>
    <property type="evidence" value="ECO:0007669"/>
    <property type="project" value="InterPro"/>
</dbReference>
<keyword evidence="9" id="KW-1185">Reference proteome</keyword>
<evidence type="ECO:0000313" key="8">
    <source>
        <dbReference type="EMBL" id="NEU67880.1"/>
    </source>
</evidence>
<keyword evidence="5" id="KW-0804">Transcription</keyword>
<evidence type="ECO:0000256" key="3">
    <source>
        <dbReference type="ARBA" id="ARBA00023082"/>
    </source>
</evidence>
<dbReference type="PANTHER" id="PTHR43133:SF8">
    <property type="entry name" value="RNA POLYMERASE SIGMA FACTOR HI_1459-RELATED"/>
    <property type="match status" value="1"/>
</dbReference>
<dbReference type="SUPFAM" id="SSF88659">
    <property type="entry name" value="Sigma3 and sigma4 domains of RNA polymerase sigma factors"/>
    <property type="match status" value="1"/>
</dbReference>
<dbReference type="Gene3D" id="1.10.10.10">
    <property type="entry name" value="Winged helix-like DNA-binding domain superfamily/Winged helix DNA-binding domain"/>
    <property type="match status" value="1"/>
</dbReference>
<evidence type="ECO:0000256" key="1">
    <source>
        <dbReference type="ARBA" id="ARBA00010641"/>
    </source>
</evidence>
<dbReference type="GO" id="GO:0016987">
    <property type="term" value="F:sigma factor activity"/>
    <property type="evidence" value="ECO:0007669"/>
    <property type="project" value="UniProtKB-KW"/>
</dbReference>
<evidence type="ECO:0000256" key="5">
    <source>
        <dbReference type="ARBA" id="ARBA00023163"/>
    </source>
</evidence>
<reference evidence="8 9" key="1">
    <citation type="submission" date="2020-02" db="EMBL/GenBank/DDBJ databases">
        <title>Draft genome sequence of two Spirosoma agri KCTC 52727 and Spirosoma terrae KCTC 52035.</title>
        <authorList>
            <person name="Rojas J."/>
            <person name="Ambika Manirajan B."/>
            <person name="Ratering S."/>
            <person name="Suarez C."/>
            <person name="Schnell S."/>
        </authorList>
    </citation>
    <scope>NUCLEOTIDE SEQUENCE [LARGE SCALE GENOMIC DNA]</scope>
    <source>
        <strain evidence="8 9">KCTC 52727</strain>
    </source>
</reference>
<dbReference type="Pfam" id="PF04542">
    <property type="entry name" value="Sigma70_r2"/>
    <property type="match status" value="1"/>
</dbReference>
<feature type="domain" description="RNA polymerase sigma factor 70 region 4 type 2" evidence="7">
    <location>
        <begin position="122"/>
        <end position="174"/>
    </location>
</feature>
<sequence length="183" mass="21360">MKRKILSDNITYTNQPIKSTTDNFEALYKQYVGKVYQKCLSMTKDSEAAQDFTQDIFLKAYDKFDTFQNRSTFSTWLYSISHNYCLDQIRHGKRVNLESLTDDVATELAEQDPSASDELRLQALESMVNRLPAQEVTLLRLKHEQGLSIKEISVLYNIKECAVKMRLKRSRDKLNKLYNRQEG</sequence>
<dbReference type="InterPro" id="IPR014284">
    <property type="entry name" value="RNA_pol_sigma-70_dom"/>
</dbReference>
<dbReference type="InterPro" id="IPR013324">
    <property type="entry name" value="RNA_pol_sigma_r3/r4-like"/>
</dbReference>
<evidence type="ECO:0000256" key="2">
    <source>
        <dbReference type="ARBA" id="ARBA00023015"/>
    </source>
</evidence>
<dbReference type="InterPro" id="IPR007627">
    <property type="entry name" value="RNA_pol_sigma70_r2"/>
</dbReference>
<evidence type="ECO:0000313" key="9">
    <source>
        <dbReference type="Proteomes" id="UP000477386"/>
    </source>
</evidence>
<gene>
    <name evidence="8" type="ORF">GK091_13395</name>
</gene>
<feature type="domain" description="RNA polymerase sigma-70 region 2" evidence="6">
    <location>
        <begin position="27"/>
        <end position="94"/>
    </location>
</feature>
<dbReference type="Pfam" id="PF08281">
    <property type="entry name" value="Sigma70_r4_2"/>
    <property type="match status" value="1"/>
</dbReference>
<keyword evidence="4" id="KW-0238">DNA-binding</keyword>
<dbReference type="PANTHER" id="PTHR43133">
    <property type="entry name" value="RNA POLYMERASE ECF-TYPE SIGMA FACTO"/>
    <property type="match status" value="1"/>
</dbReference>
<dbReference type="InterPro" id="IPR013249">
    <property type="entry name" value="RNA_pol_sigma70_r4_t2"/>
</dbReference>